<gene>
    <name evidence="2" type="ORF">ABIF29_007084</name>
</gene>
<feature type="compositionally biased region" description="Basic and acidic residues" evidence="1">
    <location>
        <begin position="94"/>
        <end position="115"/>
    </location>
</feature>
<proteinExistence type="predicted"/>
<reference evidence="2 3" key="1">
    <citation type="submission" date="2024-07" db="EMBL/GenBank/DDBJ databases">
        <title>Genomic Encyclopedia of Type Strains, Phase V (KMG-V): Genome sequencing to study the core and pangenomes of soil and plant-associated prokaryotes.</title>
        <authorList>
            <person name="Whitman W."/>
        </authorList>
    </citation>
    <scope>NUCLEOTIDE SEQUENCE [LARGE SCALE GENOMIC DNA]</scope>
    <source>
        <strain evidence="2 3">USDA 415</strain>
    </source>
</reference>
<comment type="caution">
    <text evidence="2">The sequence shown here is derived from an EMBL/GenBank/DDBJ whole genome shotgun (WGS) entry which is preliminary data.</text>
</comment>
<evidence type="ECO:0000313" key="2">
    <source>
        <dbReference type="EMBL" id="MEY9320285.1"/>
    </source>
</evidence>
<evidence type="ECO:0000313" key="3">
    <source>
        <dbReference type="Proteomes" id="UP001565471"/>
    </source>
</evidence>
<accession>A0ABV4F9Y7</accession>
<organism evidence="2 3">
    <name type="scientific">Bradyrhizobium elkanii</name>
    <dbReference type="NCBI Taxonomy" id="29448"/>
    <lineage>
        <taxon>Bacteria</taxon>
        <taxon>Pseudomonadati</taxon>
        <taxon>Pseudomonadota</taxon>
        <taxon>Alphaproteobacteria</taxon>
        <taxon>Hyphomicrobiales</taxon>
        <taxon>Nitrobacteraceae</taxon>
        <taxon>Bradyrhizobium</taxon>
    </lineage>
</organism>
<dbReference type="Proteomes" id="UP001565471">
    <property type="component" value="Unassembled WGS sequence"/>
</dbReference>
<protein>
    <recommendedName>
        <fullName evidence="4">DUF3363 domain-containing protein</fullName>
    </recommendedName>
</protein>
<dbReference type="EMBL" id="JBGBZA010000002">
    <property type="protein sequence ID" value="MEY9320285.1"/>
    <property type="molecule type" value="Genomic_DNA"/>
</dbReference>
<evidence type="ECO:0000256" key="1">
    <source>
        <dbReference type="SAM" id="MobiDB-lite"/>
    </source>
</evidence>
<keyword evidence="3" id="KW-1185">Reference proteome</keyword>
<evidence type="ECO:0008006" key="4">
    <source>
        <dbReference type="Google" id="ProtNLM"/>
    </source>
</evidence>
<sequence length="121" mass="13725">MELRHGGRDLVQIHDDGTHVILLVAKLLTVRLDHAGVPVMWLRPTDGKMRRDGFRAALLQRNYAADERARVHGAPGLSPQIKLRGVDAKVLSQQREEARMGEMKRDRRPSRRPELAPDLIP</sequence>
<feature type="region of interest" description="Disordered" evidence="1">
    <location>
        <begin position="94"/>
        <end position="121"/>
    </location>
</feature>
<name>A0ABV4F9Y7_BRAEL</name>